<sequence length="404" mass="46876">MSSVARNRFLSALGVAQRLVTAEHAHVARRACSSIHHRNAVYRRTLDNKVRMAHYARKPLTNKDESREMMAIWPDIVRDITDSEVLEIPDISKWMAKVLQYNVPGGKKNRGLTLVYAYKLLAPSDQLTEDNIRLARILAWCVELIQAFFLVLDDIQDRSLLRRNQPCWYRHNDIGLAAINDATLLESATYFLIRKHFKGKECYIDILETFQSIILMTAMGQSLDLLSTNFGKKPKLDLFTMDRYNSIVKYKCSYYTFILPITVAMHFAGIKDLEMLRQTKTILFEMGHFFQVQDDYLGCYGKPEVIGKDNTDIEEGKCTWLIVVALQRATPEQRKILEECYGLSDPEKVQCVRQLYNDLGLPNTYSIYEEETYNLLNTHIQQISRGLPHDLFLRLLDKIYRRVS</sequence>
<dbReference type="Gene3D" id="1.10.600.10">
    <property type="entry name" value="Farnesyl Diphosphate Synthase"/>
    <property type="match status" value="1"/>
</dbReference>
<comment type="pathway">
    <text evidence="7">Pheromone biosynthesis.</text>
</comment>
<organism evidence="10 11">
    <name type="scientific">Lasius platythorax</name>
    <dbReference type="NCBI Taxonomy" id="488582"/>
    <lineage>
        <taxon>Eukaryota</taxon>
        <taxon>Metazoa</taxon>
        <taxon>Ecdysozoa</taxon>
        <taxon>Arthropoda</taxon>
        <taxon>Hexapoda</taxon>
        <taxon>Insecta</taxon>
        <taxon>Pterygota</taxon>
        <taxon>Neoptera</taxon>
        <taxon>Endopterygota</taxon>
        <taxon>Hymenoptera</taxon>
        <taxon>Apocrita</taxon>
        <taxon>Aculeata</taxon>
        <taxon>Formicoidea</taxon>
        <taxon>Formicidae</taxon>
        <taxon>Formicinae</taxon>
        <taxon>Lasius</taxon>
        <taxon>Lasius</taxon>
    </lineage>
</organism>
<dbReference type="GO" id="GO:0046872">
    <property type="term" value="F:metal ion binding"/>
    <property type="evidence" value="ECO:0007669"/>
    <property type="project" value="UniProtKB-KW"/>
</dbReference>
<evidence type="ECO:0000256" key="4">
    <source>
        <dbReference type="ARBA" id="ARBA00022723"/>
    </source>
</evidence>
<proteinExistence type="inferred from homology"/>
<reference evidence="10" key="1">
    <citation type="submission" date="2024-04" db="EMBL/GenBank/DDBJ databases">
        <authorList>
            <consortium name="Molecular Ecology Group"/>
        </authorList>
    </citation>
    <scope>NUCLEOTIDE SEQUENCE</scope>
</reference>
<evidence type="ECO:0000256" key="1">
    <source>
        <dbReference type="ARBA" id="ARBA00001946"/>
    </source>
</evidence>
<dbReference type="PANTHER" id="PTHR11525:SF0">
    <property type="entry name" value="FARNESYL PYROPHOSPHATE SYNTHASE"/>
    <property type="match status" value="1"/>
</dbReference>
<dbReference type="Proteomes" id="UP001497644">
    <property type="component" value="Chromosome 7"/>
</dbReference>
<evidence type="ECO:0000256" key="3">
    <source>
        <dbReference type="ARBA" id="ARBA00022679"/>
    </source>
</evidence>
<name>A0AAV2P5S1_9HYME</name>
<dbReference type="CDD" id="cd00685">
    <property type="entry name" value="Trans_IPPS_HT"/>
    <property type="match status" value="1"/>
</dbReference>
<evidence type="ECO:0000313" key="10">
    <source>
        <dbReference type="EMBL" id="CAL1686974.1"/>
    </source>
</evidence>
<comment type="cofactor">
    <cofactor evidence="1">
        <name>Mg(2+)</name>
        <dbReference type="ChEBI" id="CHEBI:18420"/>
    </cofactor>
</comment>
<gene>
    <name evidence="10" type="ORF">LPLAT_LOCUS12260</name>
</gene>
<keyword evidence="6" id="KW-0414">Isoprene biosynthesis</keyword>
<keyword evidence="11" id="KW-1185">Reference proteome</keyword>
<dbReference type="InterPro" id="IPR033749">
    <property type="entry name" value="Polyprenyl_synt_CS"/>
</dbReference>
<dbReference type="InterPro" id="IPR000092">
    <property type="entry name" value="Polyprenyl_synt"/>
</dbReference>
<dbReference type="GO" id="GO:0042811">
    <property type="term" value="P:pheromone biosynthetic process"/>
    <property type="evidence" value="ECO:0007669"/>
    <property type="project" value="UniProtKB-ARBA"/>
</dbReference>
<dbReference type="FunFam" id="1.10.600.10:FF:000021">
    <property type="entry name" value="Farnesyl pyrophosphate synthase"/>
    <property type="match status" value="1"/>
</dbReference>
<dbReference type="SFLD" id="SFLDS00005">
    <property type="entry name" value="Isoprenoid_Synthase_Type_I"/>
    <property type="match status" value="1"/>
</dbReference>
<dbReference type="InterPro" id="IPR008949">
    <property type="entry name" value="Isoprenoid_synthase_dom_sf"/>
</dbReference>
<keyword evidence="4" id="KW-0479">Metal-binding</keyword>
<evidence type="ECO:0000256" key="2">
    <source>
        <dbReference type="ARBA" id="ARBA00006706"/>
    </source>
</evidence>
<evidence type="ECO:0000256" key="5">
    <source>
        <dbReference type="ARBA" id="ARBA00022842"/>
    </source>
</evidence>
<dbReference type="GO" id="GO:0004337">
    <property type="term" value="F:(2E,6E)-farnesyl diphosphate synthase activity"/>
    <property type="evidence" value="ECO:0007669"/>
    <property type="project" value="TreeGrafter"/>
</dbReference>
<evidence type="ECO:0000256" key="6">
    <source>
        <dbReference type="ARBA" id="ARBA00023229"/>
    </source>
</evidence>
<comment type="similarity">
    <text evidence="2 9">Belongs to the FPP/GGPP synthase family.</text>
</comment>
<evidence type="ECO:0000256" key="9">
    <source>
        <dbReference type="RuleBase" id="RU004466"/>
    </source>
</evidence>
<dbReference type="InterPro" id="IPR039702">
    <property type="entry name" value="FPS1-like"/>
</dbReference>
<evidence type="ECO:0000313" key="11">
    <source>
        <dbReference type="Proteomes" id="UP001497644"/>
    </source>
</evidence>
<protein>
    <recommendedName>
        <fullName evidence="8">Farnesyl pyrophosphate synthase</fullName>
    </recommendedName>
</protein>
<dbReference type="GO" id="GO:0045337">
    <property type="term" value="P:farnesyl diphosphate biosynthetic process"/>
    <property type="evidence" value="ECO:0007669"/>
    <property type="project" value="TreeGrafter"/>
</dbReference>
<dbReference type="PROSITE" id="PS00444">
    <property type="entry name" value="POLYPRENYL_SYNTHASE_2"/>
    <property type="match status" value="1"/>
</dbReference>
<dbReference type="GO" id="GO:0004161">
    <property type="term" value="F:dimethylallyltranstransferase activity"/>
    <property type="evidence" value="ECO:0007669"/>
    <property type="project" value="TreeGrafter"/>
</dbReference>
<keyword evidence="5" id="KW-0460">Magnesium</keyword>
<dbReference type="PANTHER" id="PTHR11525">
    <property type="entry name" value="FARNESYL-PYROPHOSPHATE SYNTHETASE"/>
    <property type="match status" value="1"/>
</dbReference>
<dbReference type="GO" id="GO:0005737">
    <property type="term" value="C:cytoplasm"/>
    <property type="evidence" value="ECO:0007669"/>
    <property type="project" value="TreeGrafter"/>
</dbReference>
<dbReference type="Pfam" id="PF00348">
    <property type="entry name" value="polyprenyl_synt"/>
    <property type="match status" value="1"/>
</dbReference>
<evidence type="ECO:0000256" key="7">
    <source>
        <dbReference type="ARBA" id="ARBA00033740"/>
    </source>
</evidence>
<dbReference type="SUPFAM" id="SSF48576">
    <property type="entry name" value="Terpenoid synthases"/>
    <property type="match status" value="1"/>
</dbReference>
<dbReference type="AlphaFoldDB" id="A0AAV2P5S1"/>
<accession>A0AAV2P5S1</accession>
<keyword evidence="3 9" id="KW-0808">Transferase</keyword>
<evidence type="ECO:0000256" key="8">
    <source>
        <dbReference type="ARBA" id="ARBA00034546"/>
    </source>
</evidence>
<dbReference type="EMBL" id="OZ034830">
    <property type="protein sequence ID" value="CAL1686974.1"/>
    <property type="molecule type" value="Genomic_DNA"/>
</dbReference>